<feature type="binding site" evidence="9">
    <location>
        <position position="105"/>
    </location>
    <ligand>
        <name>alpha-D-glucose 1-phosphate</name>
        <dbReference type="ChEBI" id="CHEBI:58601"/>
    </ligand>
</feature>
<dbReference type="PROSITE" id="PS00808">
    <property type="entry name" value="ADP_GLC_PYROPHOSPH_1"/>
    <property type="match status" value="1"/>
</dbReference>
<evidence type="ECO:0000259" key="10">
    <source>
        <dbReference type="Pfam" id="PF00483"/>
    </source>
</evidence>
<dbReference type="InterPro" id="IPR011831">
    <property type="entry name" value="ADP-Glc_PPase"/>
</dbReference>
<comment type="catalytic activity">
    <reaction evidence="9">
        <text>alpha-D-glucose 1-phosphate + ATP + H(+) = ADP-alpha-D-glucose + diphosphate</text>
        <dbReference type="Rhea" id="RHEA:12120"/>
        <dbReference type="ChEBI" id="CHEBI:15378"/>
        <dbReference type="ChEBI" id="CHEBI:30616"/>
        <dbReference type="ChEBI" id="CHEBI:33019"/>
        <dbReference type="ChEBI" id="CHEBI:57498"/>
        <dbReference type="ChEBI" id="CHEBI:58601"/>
        <dbReference type="EC" id="2.7.7.27"/>
    </reaction>
</comment>
<comment type="similarity">
    <text evidence="1 9">Belongs to the bacterial/plant glucose-1-phosphate adenylyltransferase family.</text>
</comment>
<evidence type="ECO:0000256" key="2">
    <source>
        <dbReference type="ARBA" id="ARBA00022600"/>
    </source>
</evidence>
<feature type="site" description="Could play a key role in the communication between the regulatory and the substrate sites" evidence="9">
    <location>
        <position position="104"/>
    </location>
</feature>
<evidence type="ECO:0000256" key="1">
    <source>
        <dbReference type="ARBA" id="ARBA00010443"/>
    </source>
</evidence>
<feature type="domain" description="Glucose-1-phosphate adenylyltransferase/Bifunctional protein GlmU-like C-terminal hexapeptide" evidence="11">
    <location>
        <begin position="305"/>
        <end position="408"/>
    </location>
</feature>
<keyword evidence="7 9" id="KW-0320">Glycogen biosynthesis</keyword>
<evidence type="ECO:0000256" key="6">
    <source>
        <dbReference type="ARBA" id="ARBA00022840"/>
    </source>
</evidence>
<proteinExistence type="inferred from homology"/>
<dbReference type="GO" id="GO:0005524">
    <property type="term" value="F:ATP binding"/>
    <property type="evidence" value="ECO:0007669"/>
    <property type="project" value="UniProtKB-KW"/>
</dbReference>
<name>A0A2R8C0J8_9RHOB</name>
<dbReference type="HAMAP" id="MF_00624">
    <property type="entry name" value="GlgC"/>
    <property type="match status" value="1"/>
</dbReference>
<dbReference type="SUPFAM" id="SSF53448">
    <property type="entry name" value="Nucleotide-diphospho-sugar transferases"/>
    <property type="match status" value="1"/>
</dbReference>
<dbReference type="InterPro" id="IPR005836">
    <property type="entry name" value="ADP_Glu_pyroP_CS"/>
</dbReference>
<keyword evidence="5 9" id="KW-0547">Nucleotide-binding</keyword>
<dbReference type="PROSITE" id="PS00810">
    <property type="entry name" value="ADP_GLC_PYROPHOSPH_3"/>
    <property type="match status" value="1"/>
</dbReference>
<dbReference type="InterPro" id="IPR023049">
    <property type="entry name" value="GlgC_bac"/>
</dbReference>
<dbReference type="OrthoDB" id="9801810at2"/>
<dbReference type="AlphaFoldDB" id="A0A2R8C0J8"/>
<protein>
    <recommendedName>
        <fullName evidence="9">Glucose-1-phosphate adenylyltransferase</fullName>
        <ecNumber evidence="9">2.7.7.27</ecNumber>
    </recommendedName>
    <alternativeName>
        <fullName evidence="9">ADP-glucose pyrophosphorylase</fullName>
        <shortName evidence="9">ADPGlc PPase</shortName>
    </alternativeName>
    <alternativeName>
        <fullName evidence="9">ADP-glucose synthase</fullName>
    </alternativeName>
</protein>
<dbReference type="UniPathway" id="UPA00164"/>
<keyword evidence="13" id="KW-1185">Reference proteome</keyword>
<keyword evidence="4 9" id="KW-0548">Nucleotidyltransferase</keyword>
<evidence type="ECO:0000256" key="9">
    <source>
        <dbReference type="HAMAP-Rule" id="MF_00624"/>
    </source>
</evidence>
<dbReference type="PANTHER" id="PTHR43523:SF2">
    <property type="entry name" value="GLUCOSE-1-PHOSPHATE ADENYLYLTRANSFERASE"/>
    <property type="match status" value="1"/>
</dbReference>
<evidence type="ECO:0000256" key="8">
    <source>
        <dbReference type="ARBA" id="ARBA00023277"/>
    </source>
</evidence>
<dbReference type="Pfam" id="PF24894">
    <property type="entry name" value="Hexapep_GlmU"/>
    <property type="match status" value="1"/>
</dbReference>
<accession>A0A2R8C0J8</accession>
<evidence type="ECO:0000256" key="4">
    <source>
        <dbReference type="ARBA" id="ARBA00022695"/>
    </source>
</evidence>
<dbReference type="InterPro" id="IPR029044">
    <property type="entry name" value="Nucleotide-diphossugar_trans"/>
</dbReference>
<dbReference type="InterPro" id="IPR011004">
    <property type="entry name" value="Trimer_LpxA-like_sf"/>
</dbReference>
<feature type="site" description="Could play a key role in the communication between the regulatory and the substrate sites" evidence="9">
    <location>
        <position position="65"/>
    </location>
</feature>
<evidence type="ECO:0000256" key="5">
    <source>
        <dbReference type="ARBA" id="ARBA00022741"/>
    </source>
</evidence>
<dbReference type="EC" id="2.7.7.27" evidence="9"/>
<dbReference type="Gene3D" id="2.160.10.10">
    <property type="entry name" value="Hexapeptide repeat proteins"/>
    <property type="match status" value="1"/>
</dbReference>
<evidence type="ECO:0000256" key="3">
    <source>
        <dbReference type="ARBA" id="ARBA00022679"/>
    </source>
</evidence>
<reference evidence="12 13" key="1">
    <citation type="submission" date="2018-03" db="EMBL/GenBank/DDBJ databases">
        <authorList>
            <person name="Keele B.F."/>
        </authorList>
    </citation>
    <scope>NUCLEOTIDE SEQUENCE [LARGE SCALE GENOMIC DNA]</scope>
    <source>
        <strain evidence="12 13">CECT 8504</strain>
    </source>
</reference>
<dbReference type="CDD" id="cd02508">
    <property type="entry name" value="ADP_Glucose_PP"/>
    <property type="match status" value="1"/>
</dbReference>
<organism evidence="12 13">
    <name type="scientific">Palleronia abyssalis</name>
    <dbReference type="NCBI Taxonomy" id="1501240"/>
    <lineage>
        <taxon>Bacteria</taxon>
        <taxon>Pseudomonadati</taxon>
        <taxon>Pseudomonadota</taxon>
        <taxon>Alphaproteobacteria</taxon>
        <taxon>Rhodobacterales</taxon>
        <taxon>Roseobacteraceae</taxon>
        <taxon>Palleronia</taxon>
    </lineage>
</organism>
<keyword evidence="3 9" id="KW-0808">Transferase</keyword>
<dbReference type="PANTHER" id="PTHR43523">
    <property type="entry name" value="GLUCOSE-1-PHOSPHATE ADENYLYLTRANSFERASE-RELATED"/>
    <property type="match status" value="1"/>
</dbReference>
<dbReference type="SUPFAM" id="SSF51161">
    <property type="entry name" value="Trimeric LpxA-like enzymes"/>
    <property type="match status" value="1"/>
</dbReference>
<dbReference type="InterPro" id="IPR056818">
    <property type="entry name" value="GlmU/GlgC-like_hexapep"/>
</dbReference>
<comment type="function">
    <text evidence="9">Involved in the biosynthesis of ADP-glucose, a building block required for the elongation reactions to produce glycogen. Catalyzes the reaction between ATP and alpha-D-glucose 1-phosphate (G1P) to produce pyrophosphate and ADP-Glc.</text>
</comment>
<dbReference type="RefSeq" id="WP_108895633.1">
    <property type="nucleotide sequence ID" value="NZ_ONZF01000012.1"/>
</dbReference>
<dbReference type="EMBL" id="ONZF01000012">
    <property type="protein sequence ID" value="SPJ25914.1"/>
    <property type="molecule type" value="Genomic_DNA"/>
</dbReference>
<dbReference type="Pfam" id="PF00483">
    <property type="entry name" value="NTP_transferase"/>
    <property type="match status" value="1"/>
</dbReference>
<dbReference type="NCBIfam" id="NF001947">
    <property type="entry name" value="PRK00725.1"/>
    <property type="match status" value="1"/>
</dbReference>
<dbReference type="GO" id="GO:0008878">
    <property type="term" value="F:glucose-1-phosphate adenylyltransferase activity"/>
    <property type="evidence" value="ECO:0007669"/>
    <property type="project" value="UniProtKB-UniRule"/>
</dbReference>
<sequence>MESNKRLSSRTMAFVLAGGRGSRLKQLTDTRAKPAVYFGGKTRIVDFALSNALNSGIRKMAIATQYKAHSLIRHCQRGWSFFRAERNEYLDILPASQRVAEDKWYLGTADAVTQNIDIIDSYGIEYILILAGDHIYKMDYEVMIQEHVETNADVTVGCLTVPREEATAFGVMAVDDSLKITSFLEKPADPPGMPGDPDSALASMGIYVFKWSYLRELLLNDQELEGSKHDFGGDIVPYIVKNGRAQAHRFTDSCVKHRSDAPAYWRDVGTIDAYWQANIDLTNFDPELDLWDQNWPIWTYSEITPPAKFIHDEENRRGHAISSMVAGGCIVSGTEIRESLLFSHVHTNSYSILEQAVILPHVTIARHVDLRKCVVDGGVSIPEGLTIGQDPKEDAEFFEVSKSGVTLITQPMVDAWKAAQ</sequence>
<dbReference type="InterPro" id="IPR005835">
    <property type="entry name" value="NTP_transferase_dom"/>
</dbReference>
<dbReference type="PROSITE" id="PS00809">
    <property type="entry name" value="ADP_GLC_PYROPHOSPH_2"/>
    <property type="match status" value="1"/>
</dbReference>
<keyword evidence="6 9" id="KW-0067">ATP-binding</keyword>
<dbReference type="GO" id="GO:0005978">
    <property type="term" value="P:glycogen biosynthetic process"/>
    <property type="evidence" value="ECO:0007669"/>
    <property type="project" value="UniProtKB-UniRule"/>
</dbReference>
<dbReference type="CDD" id="cd04651">
    <property type="entry name" value="LbH_G1P_AT_C"/>
    <property type="match status" value="1"/>
</dbReference>
<dbReference type="NCBIfam" id="NF002023">
    <property type="entry name" value="PRK00844.1"/>
    <property type="match status" value="1"/>
</dbReference>
<feature type="binding site" evidence="9">
    <location>
        <position position="203"/>
    </location>
    <ligand>
        <name>alpha-D-glucose 1-phosphate</name>
        <dbReference type="ChEBI" id="CHEBI:58601"/>
    </ligand>
</feature>
<evidence type="ECO:0000313" key="13">
    <source>
        <dbReference type="Proteomes" id="UP000244912"/>
    </source>
</evidence>
<evidence type="ECO:0000313" key="12">
    <source>
        <dbReference type="EMBL" id="SPJ25914.1"/>
    </source>
</evidence>
<evidence type="ECO:0000256" key="7">
    <source>
        <dbReference type="ARBA" id="ARBA00023056"/>
    </source>
</evidence>
<feature type="binding site" evidence="9">
    <location>
        <begin position="185"/>
        <end position="186"/>
    </location>
    <ligand>
        <name>alpha-D-glucose 1-phosphate</name>
        <dbReference type="ChEBI" id="CHEBI:58601"/>
    </ligand>
</feature>
<dbReference type="Gene3D" id="3.90.550.10">
    <property type="entry name" value="Spore Coat Polysaccharide Biosynthesis Protein SpsA, Chain A"/>
    <property type="match status" value="1"/>
</dbReference>
<comment type="pathway">
    <text evidence="9">Glycan biosynthesis; glycogen biosynthesis.</text>
</comment>
<dbReference type="Proteomes" id="UP000244912">
    <property type="component" value="Unassembled WGS sequence"/>
</dbReference>
<keyword evidence="8 9" id="KW-0119">Carbohydrate metabolism</keyword>
<evidence type="ECO:0000259" key="11">
    <source>
        <dbReference type="Pfam" id="PF24894"/>
    </source>
</evidence>
<gene>
    <name evidence="12" type="primary">glgC_2</name>
    <name evidence="9" type="synonym">glgC</name>
    <name evidence="12" type="ORF">PAA8504_03766</name>
</gene>
<keyword evidence="2 9" id="KW-0321">Glycogen metabolism</keyword>
<feature type="domain" description="Nucleotidyl transferase" evidence="10">
    <location>
        <begin position="13"/>
        <end position="282"/>
    </location>
</feature>
<dbReference type="NCBIfam" id="TIGR02091">
    <property type="entry name" value="glgC"/>
    <property type="match status" value="1"/>
</dbReference>
<comment type="subunit">
    <text evidence="9">Homotetramer.</text>
</comment>
<feature type="binding site" evidence="9">
    <location>
        <position position="170"/>
    </location>
    <ligand>
        <name>alpha-D-glucose 1-phosphate</name>
        <dbReference type="ChEBI" id="CHEBI:58601"/>
    </ligand>
</feature>